<comment type="caution">
    <text evidence="4">The sequence shown here is derived from an EMBL/GenBank/DDBJ whole genome shotgun (WGS) entry which is preliminary data.</text>
</comment>
<evidence type="ECO:0000313" key="5">
    <source>
        <dbReference type="Proteomes" id="UP000566813"/>
    </source>
</evidence>
<dbReference type="Proteomes" id="UP000566813">
    <property type="component" value="Unassembled WGS sequence"/>
</dbReference>
<protein>
    <submittedName>
        <fullName evidence="4">Uncharacterized protein</fullName>
    </submittedName>
</protein>
<dbReference type="Pfam" id="PF25838">
    <property type="entry name" value="Apionate_lact_M"/>
    <property type="match status" value="1"/>
</dbReference>
<dbReference type="EMBL" id="JACLAW010000001">
    <property type="protein sequence ID" value="MBC2664220.1"/>
    <property type="molecule type" value="Genomic_DNA"/>
</dbReference>
<keyword evidence="5" id="KW-1185">Reference proteome</keyword>
<evidence type="ECO:0000259" key="2">
    <source>
        <dbReference type="Pfam" id="PF25838"/>
    </source>
</evidence>
<feature type="domain" description="D-apionate lactonase C-terminal" evidence="3">
    <location>
        <begin position="552"/>
        <end position="592"/>
    </location>
</feature>
<dbReference type="Pfam" id="PF25839">
    <property type="entry name" value="Apionate_lact_C"/>
    <property type="match status" value="1"/>
</dbReference>
<dbReference type="AlphaFoldDB" id="A0A7X1FNS9"/>
<dbReference type="InterPro" id="IPR058789">
    <property type="entry name" value="ApnL_C"/>
</dbReference>
<organism evidence="4 5">
    <name type="scientific">Novosphingobium flavum</name>
    <dbReference type="NCBI Taxonomy" id="1778672"/>
    <lineage>
        <taxon>Bacteria</taxon>
        <taxon>Pseudomonadati</taxon>
        <taxon>Pseudomonadota</taxon>
        <taxon>Alphaproteobacteria</taxon>
        <taxon>Sphingomonadales</taxon>
        <taxon>Sphingomonadaceae</taxon>
        <taxon>Novosphingobium</taxon>
    </lineage>
</organism>
<dbReference type="Pfam" id="PF25837">
    <property type="entry name" value="Apionate_lact_N"/>
    <property type="match status" value="1"/>
</dbReference>
<proteinExistence type="predicted"/>
<evidence type="ECO:0000259" key="1">
    <source>
        <dbReference type="Pfam" id="PF25837"/>
    </source>
</evidence>
<evidence type="ECO:0000259" key="3">
    <source>
        <dbReference type="Pfam" id="PF25839"/>
    </source>
</evidence>
<feature type="domain" description="D-apionate lactonase TIM barrel" evidence="2">
    <location>
        <begin position="258"/>
        <end position="541"/>
    </location>
</feature>
<evidence type="ECO:0000313" key="4">
    <source>
        <dbReference type="EMBL" id="MBC2664220.1"/>
    </source>
</evidence>
<gene>
    <name evidence="4" type="ORF">H7F51_01670</name>
</gene>
<dbReference type="InterPro" id="IPR058787">
    <property type="entry name" value="ApnL_M"/>
</dbReference>
<reference evidence="4 5" key="1">
    <citation type="submission" date="2020-08" db="EMBL/GenBank/DDBJ databases">
        <title>The genome sequence of type strain Novosphingobium flavum NBRC 111647.</title>
        <authorList>
            <person name="Liu Y."/>
        </authorList>
    </citation>
    <scope>NUCLEOTIDE SEQUENCE [LARGE SCALE GENOMIC DNA]</scope>
    <source>
        <strain evidence="4 5">NBRC 111647</strain>
    </source>
</reference>
<accession>A0A7X1FNS9</accession>
<dbReference type="InterPro" id="IPR058788">
    <property type="entry name" value="ApnL_N"/>
</dbReference>
<feature type="domain" description="D-apionate lactonase N-terminal" evidence="1">
    <location>
        <begin position="8"/>
        <end position="231"/>
    </location>
</feature>
<sequence>MDEDLLCSLYGTACPPAPARRIAVGKLSFELVEGNLRGLRVGGVEVIRAVQYLVRDSGWGTMIPQIVDLSVSENASVAEVRYKARCSSPDGARLDYEASIVATGNSLDFSVTACALDDLKTNRLGFCVLHPAALAGAGLTVEHGDGRVERACFPDLIEPSQPFTDIAEMIHEQDGITVICRLSGDSFEMEDQRNWSDASYKTYVRPLAKPWPYVVPAGSVDRQSVSIAVAGQADCPAGGGGEPVELTMGASIGVMPRIGLVLTPEDARAMAIHRAAFSDLGVQDLLLSLAAHRGEGLAELAAFAHGVNDLPQRRTLECVIPGGEDPHAELRDVAAQVADAGLKLDAIAVYPAPDLMSTPPGSAWPPCPALADVYAAARAAFPGLPVGGGTFAYFTELNRKHPPLGSVDFVSHATCPIVHAADDLSVMQSLEAIPAILRSGRAIIGDKPYRLGPVTIAMRHNPYGAAAKANPEGARIPMADEDPRQDGAFAAAWTIGYAAMTGAARLDTLTFGALTGPRGVIGEGGRRPVFEAVKALAALAGAARHACGSSAPQRVVGLAAGGRVIAVNLTAAVQTVRAGSGLLTLEPFAFAEVQDFSALSGCA</sequence>
<name>A0A7X1FNS9_9SPHN</name>